<evidence type="ECO:0000313" key="1">
    <source>
        <dbReference type="Proteomes" id="UP000887579"/>
    </source>
</evidence>
<proteinExistence type="predicted"/>
<reference evidence="2" key="1">
    <citation type="submission" date="2022-11" db="UniProtKB">
        <authorList>
            <consortium name="WormBaseParasite"/>
        </authorList>
    </citation>
    <scope>IDENTIFICATION</scope>
</reference>
<organism evidence="1 2">
    <name type="scientific">Panagrolaimus sp. ES5</name>
    <dbReference type="NCBI Taxonomy" id="591445"/>
    <lineage>
        <taxon>Eukaryota</taxon>
        <taxon>Metazoa</taxon>
        <taxon>Ecdysozoa</taxon>
        <taxon>Nematoda</taxon>
        <taxon>Chromadorea</taxon>
        <taxon>Rhabditida</taxon>
        <taxon>Tylenchina</taxon>
        <taxon>Panagrolaimomorpha</taxon>
        <taxon>Panagrolaimoidea</taxon>
        <taxon>Panagrolaimidae</taxon>
        <taxon>Panagrolaimus</taxon>
    </lineage>
</organism>
<protein>
    <submittedName>
        <fullName evidence="2">Uncharacterized protein</fullName>
    </submittedName>
</protein>
<dbReference type="Proteomes" id="UP000887579">
    <property type="component" value="Unplaced"/>
</dbReference>
<sequence>MRLIVIFLSNILLIFCFPLEDVNLCKRKPYLIFCKEQNVGFFESRQQNPEVLDDSERRFKASENPDQSPLERPLLSAKERETEVEDGATPAGRKEKLKPIDLSRPNAEDVAREMGELQRDDPTTTTESNEVEEKTSSSAPIKQRN</sequence>
<accession>A0AC34GTS6</accession>
<name>A0AC34GTS6_9BILA</name>
<evidence type="ECO:0000313" key="2">
    <source>
        <dbReference type="WBParaSite" id="ES5_v2.g8175.t1"/>
    </source>
</evidence>
<dbReference type="WBParaSite" id="ES5_v2.g8175.t1">
    <property type="protein sequence ID" value="ES5_v2.g8175.t1"/>
    <property type="gene ID" value="ES5_v2.g8175"/>
</dbReference>